<evidence type="ECO:0000313" key="2">
    <source>
        <dbReference type="Proteomes" id="UP000054549"/>
    </source>
</evidence>
<dbReference type="Proteomes" id="UP000054549">
    <property type="component" value="Unassembled WGS sequence"/>
</dbReference>
<dbReference type="AlphaFoldDB" id="A0A0C2X0U3"/>
<reference evidence="1 2" key="1">
    <citation type="submission" date="2014-04" db="EMBL/GenBank/DDBJ databases">
        <title>Evolutionary Origins and Diversification of the Mycorrhizal Mutualists.</title>
        <authorList>
            <consortium name="DOE Joint Genome Institute"/>
            <consortium name="Mycorrhizal Genomics Consortium"/>
            <person name="Kohler A."/>
            <person name="Kuo A."/>
            <person name="Nagy L.G."/>
            <person name="Floudas D."/>
            <person name="Copeland A."/>
            <person name="Barry K.W."/>
            <person name="Cichocki N."/>
            <person name="Veneault-Fourrey C."/>
            <person name="LaButti K."/>
            <person name="Lindquist E.A."/>
            <person name="Lipzen A."/>
            <person name="Lundell T."/>
            <person name="Morin E."/>
            <person name="Murat C."/>
            <person name="Riley R."/>
            <person name="Ohm R."/>
            <person name="Sun H."/>
            <person name="Tunlid A."/>
            <person name="Henrissat B."/>
            <person name="Grigoriev I.V."/>
            <person name="Hibbett D.S."/>
            <person name="Martin F."/>
        </authorList>
    </citation>
    <scope>NUCLEOTIDE SEQUENCE [LARGE SCALE GENOMIC DNA]</scope>
    <source>
        <strain evidence="1 2">Koide BX008</strain>
    </source>
</reference>
<organism evidence="1 2">
    <name type="scientific">Amanita muscaria (strain Koide BX008)</name>
    <dbReference type="NCBI Taxonomy" id="946122"/>
    <lineage>
        <taxon>Eukaryota</taxon>
        <taxon>Fungi</taxon>
        <taxon>Dikarya</taxon>
        <taxon>Basidiomycota</taxon>
        <taxon>Agaricomycotina</taxon>
        <taxon>Agaricomycetes</taxon>
        <taxon>Agaricomycetidae</taxon>
        <taxon>Agaricales</taxon>
        <taxon>Pluteineae</taxon>
        <taxon>Amanitaceae</taxon>
        <taxon>Amanita</taxon>
    </lineage>
</organism>
<keyword evidence="2" id="KW-1185">Reference proteome</keyword>
<gene>
    <name evidence="1" type="ORF">M378DRAFT_1055703</name>
</gene>
<proteinExistence type="predicted"/>
<dbReference type="EMBL" id="KN818272">
    <property type="protein sequence ID" value="KIL62313.1"/>
    <property type="molecule type" value="Genomic_DNA"/>
</dbReference>
<name>A0A0C2X0U3_AMAMK</name>
<evidence type="ECO:0000313" key="1">
    <source>
        <dbReference type="EMBL" id="KIL62313.1"/>
    </source>
</evidence>
<dbReference type="InParanoid" id="A0A0C2X0U3"/>
<protein>
    <submittedName>
        <fullName evidence="1">Uncharacterized protein</fullName>
    </submittedName>
</protein>
<sequence>MPKYFTGVVTLYLAVNKDLYWPDVNHLEGVQVDVVASSLTLESLYKMVSIETLICEQGKVSKPNL</sequence>
<accession>A0A0C2X0U3</accession>
<dbReference type="HOGENOM" id="CLU_2849227_0_0_1"/>